<sequence length="180" mass="20083">MVSKPNQSDNSGRNNNLSPLEHILSEHTRTEIDRWIAKYPQDQKRSALLVALREAQHQNEGYLATELMDAVAAYLDLPPIAVYEVASFYSMLETEPVGHHSISVCTNISCLLRGAEEIVAHVEKKLGVKVGESTSDGRFFLKREEECLAACCGAPMMMVDHKYHEDLTPGKIDEILDGLE</sequence>
<evidence type="ECO:0000256" key="4">
    <source>
        <dbReference type="ARBA" id="ARBA00022723"/>
    </source>
</evidence>
<dbReference type="PANTHER" id="PTHR10371">
    <property type="entry name" value="NADH DEHYDROGENASE UBIQUINONE FLAVOPROTEIN 2, MITOCHONDRIAL"/>
    <property type="match status" value="1"/>
</dbReference>
<feature type="binding site" evidence="11">
    <location>
        <position position="147"/>
    </location>
    <ligand>
        <name>[2Fe-2S] cluster</name>
        <dbReference type="ChEBI" id="CHEBI:190135"/>
    </ligand>
</feature>
<name>A0A450UU55_9GAMM</name>
<dbReference type="InterPro" id="IPR002023">
    <property type="entry name" value="NuoE-like"/>
</dbReference>
<dbReference type="Gene3D" id="3.40.30.10">
    <property type="entry name" value="Glutaredoxin"/>
    <property type="match status" value="1"/>
</dbReference>
<dbReference type="AlphaFoldDB" id="A0A450UU55"/>
<evidence type="ECO:0000256" key="10">
    <source>
        <dbReference type="ARBA" id="ARBA00047712"/>
    </source>
</evidence>
<dbReference type="InterPro" id="IPR042128">
    <property type="entry name" value="NuoE_dom"/>
</dbReference>
<comment type="catalytic activity">
    <reaction evidence="10">
        <text>a quinone + NADH + 5 H(+)(in) = a quinol + NAD(+) + 4 H(+)(out)</text>
        <dbReference type="Rhea" id="RHEA:57888"/>
        <dbReference type="ChEBI" id="CHEBI:15378"/>
        <dbReference type="ChEBI" id="CHEBI:24646"/>
        <dbReference type="ChEBI" id="CHEBI:57540"/>
        <dbReference type="ChEBI" id="CHEBI:57945"/>
        <dbReference type="ChEBI" id="CHEBI:132124"/>
    </reaction>
</comment>
<feature type="binding site" evidence="11">
    <location>
        <position position="105"/>
    </location>
    <ligand>
        <name>[2Fe-2S] cluster</name>
        <dbReference type="ChEBI" id="CHEBI:190135"/>
    </ligand>
</feature>
<evidence type="ECO:0000256" key="8">
    <source>
        <dbReference type="ARBA" id="ARBA00032788"/>
    </source>
</evidence>
<feature type="binding site" evidence="11">
    <location>
        <position position="151"/>
    </location>
    <ligand>
        <name>[2Fe-2S] cluster</name>
        <dbReference type="ChEBI" id="CHEBI:190135"/>
    </ligand>
</feature>
<dbReference type="PANTHER" id="PTHR10371:SF3">
    <property type="entry name" value="NADH DEHYDROGENASE [UBIQUINONE] FLAVOPROTEIN 2, MITOCHONDRIAL"/>
    <property type="match status" value="1"/>
</dbReference>
<dbReference type="GO" id="GO:0051537">
    <property type="term" value="F:2 iron, 2 sulfur cluster binding"/>
    <property type="evidence" value="ECO:0007669"/>
    <property type="project" value="UniProtKB-KW"/>
</dbReference>
<keyword evidence="6 11" id="KW-0411">Iron-sulfur</keyword>
<dbReference type="EMBL" id="CAADFF010000079">
    <property type="protein sequence ID" value="VFJ96062.1"/>
    <property type="molecule type" value="Genomic_DNA"/>
</dbReference>
<dbReference type="SUPFAM" id="SSF52833">
    <property type="entry name" value="Thioredoxin-like"/>
    <property type="match status" value="1"/>
</dbReference>
<evidence type="ECO:0000256" key="1">
    <source>
        <dbReference type="ARBA" id="ARBA00010643"/>
    </source>
</evidence>
<evidence type="ECO:0000256" key="5">
    <source>
        <dbReference type="ARBA" id="ARBA00023004"/>
    </source>
</evidence>
<comment type="similarity">
    <text evidence="1">Belongs to the complex I 24 kDa subunit family.</text>
</comment>
<dbReference type="InterPro" id="IPR036249">
    <property type="entry name" value="Thioredoxin-like_sf"/>
</dbReference>
<dbReference type="GO" id="GO:0046872">
    <property type="term" value="F:metal ion binding"/>
    <property type="evidence" value="ECO:0007669"/>
    <property type="project" value="UniProtKB-KW"/>
</dbReference>
<dbReference type="Gene3D" id="1.10.10.1590">
    <property type="entry name" value="NADH-quinone oxidoreductase subunit E"/>
    <property type="match status" value="1"/>
</dbReference>
<accession>A0A450UU55</accession>
<evidence type="ECO:0000313" key="12">
    <source>
        <dbReference type="EMBL" id="VFJ96062.1"/>
    </source>
</evidence>
<dbReference type="Pfam" id="PF01257">
    <property type="entry name" value="2Fe-2S_thioredx"/>
    <property type="match status" value="1"/>
</dbReference>
<protein>
    <recommendedName>
        <fullName evidence="2">NADH-quinone oxidoreductase subunit E</fullName>
    </recommendedName>
    <alternativeName>
        <fullName evidence="7">NADH dehydrogenase I subunit E</fullName>
    </alternativeName>
    <alternativeName>
        <fullName evidence="8">NDH-1 subunit E</fullName>
    </alternativeName>
</protein>
<dbReference type="PIRSF" id="PIRSF000216">
    <property type="entry name" value="NADH_DH_24kDa"/>
    <property type="match status" value="1"/>
</dbReference>
<reference evidence="12" key="1">
    <citation type="submission" date="2019-02" db="EMBL/GenBank/DDBJ databases">
        <authorList>
            <person name="Gruber-Vodicka R. H."/>
            <person name="Seah K. B. B."/>
        </authorList>
    </citation>
    <scope>NUCLEOTIDE SEQUENCE</scope>
    <source>
        <strain evidence="12">BECK_M7</strain>
    </source>
</reference>
<evidence type="ECO:0000256" key="7">
    <source>
        <dbReference type="ARBA" id="ARBA00031580"/>
    </source>
</evidence>
<keyword evidence="3 11" id="KW-0001">2Fe-2S</keyword>
<feature type="binding site" evidence="11">
    <location>
        <position position="110"/>
    </location>
    <ligand>
        <name>[2Fe-2S] cluster</name>
        <dbReference type="ChEBI" id="CHEBI:190135"/>
    </ligand>
</feature>
<dbReference type="InterPro" id="IPR041921">
    <property type="entry name" value="NuoE_N"/>
</dbReference>
<keyword evidence="4 11" id="KW-0479">Metal-binding</keyword>
<comment type="cofactor">
    <cofactor evidence="11">
        <name>[2Fe-2S] cluster</name>
        <dbReference type="ChEBI" id="CHEBI:190135"/>
    </cofactor>
    <text evidence="11">Binds 1 [2Fe-2S] cluster.</text>
</comment>
<comment type="cofactor">
    <cofactor evidence="9">
        <name>[2Fe-2S] cluster</name>
        <dbReference type="ChEBI" id="CHEBI:190135"/>
    </cofactor>
</comment>
<dbReference type="NCBIfam" id="TIGR01958">
    <property type="entry name" value="nuoE_fam"/>
    <property type="match status" value="1"/>
</dbReference>
<dbReference type="GO" id="GO:0003954">
    <property type="term" value="F:NADH dehydrogenase activity"/>
    <property type="evidence" value="ECO:0007669"/>
    <property type="project" value="TreeGrafter"/>
</dbReference>
<evidence type="ECO:0000256" key="6">
    <source>
        <dbReference type="ARBA" id="ARBA00023014"/>
    </source>
</evidence>
<dbReference type="FunFam" id="1.10.10.1590:FF:000001">
    <property type="entry name" value="NADH-quinone oxidoreductase subunit E"/>
    <property type="match status" value="1"/>
</dbReference>
<evidence type="ECO:0000256" key="9">
    <source>
        <dbReference type="ARBA" id="ARBA00034078"/>
    </source>
</evidence>
<organism evidence="12">
    <name type="scientific">Candidatus Kentrum sp. LFY</name>
    <dbReference type="NCBI Taxonomy" id="2126342"/>
    <lineage>
        <taxon>Bacteria</taxon>
        <taxon>Pseudomonadati</taxon>
        <taxon>Pseudomonadota</taxon>
        <taxon>Gammaproteobacteria</taxon>
        <taxon>Candidatus Kentrum</taxon>
    </lineage>
</organism>
<proteinExistence type="inferred from homology"/>
<evidence type="ECO:0000256" key="3">
    <source>
        <dbReference type="ARBA" id="ARBA00022714"/>
    </source>
</evidence>
<gene>
    <name evidence="12" type="ORF">BECKLFY1418B_GA0070995_10793</name>
</gene>
<dbReference type="CDD" id="cd03064">
    <property type="entry name" value="TRX_Fd_NuoE"/>
    <property type="match status" value="1"/>
</dbReference>
<keyword evidence="5 11" id="KW-0408">Iron</keyword>
<evidence type="ECO:0000256" key="2">
    <source>
        <dbReference type="ARBA" id="ARBA00019898"/>
    </source>
</evidence>
<evidence type="ECO:0000256" key="11">
    <source>
        <dbReference type="PIRSR" id="PIRSR000216-1"/>
    </source>
</evidence>